<dbReference type="InterPro" id="IPR000182">
    <property type="entry name" value="GNAT_dom"/>
</dbReference>
<keyword evidence="1" id="KW-0808">Transferase</keyword>
<proteinExistence type="predicted"/>
<dbReference type="InterPro" id="IPR050832">
    <property type="entry name" value="Bact_Acetyltransf"/>
</dbReference>
<keyword evidence="2" id="KW-0012">Acyltransferase</keyword>
<dbReference type="PANTHER" id="PTHR43877:SF2">
    <property type="entry name" value="AMINOALKYLPHOSPHONATE N-ACETYLTRANSFERASE-RELATED"/>
    <property type="match status" value="1"/>
</dbReference>
<evidence type="ECO:0000256" key="1">
    <source>
        <dbReference type="ARBA" id="ARBA00022679"/>
    </source>
</evidence>
<evidence type="ECO:0000313" key="4">
    <source>
        <dbReference type="EMBL" id="KKB62313.1"/>
    </source>
</evidence>
<keyword evidence="5" id="KW-1185">Reference proteome</keyword>
<dbReference type="Gene3D" id="3.40.630.30">
    <property type="match status" value="1"/>
</dbReference>
<organism evidence="4 5">
    <name type="scientific">Robbsia andropogonis</name>
    <dbReference type="NCBI Taxonomy" id="28092"/>
    <lineage>
        <taxon>Bacteria</taxon>
        <taxon>Pseudomonadati</taxon>
        <taxon>Pseudomonadota</taxon>
        <taxon>Betaproteobacteria</taxon>
        <taxon>Burkholderiales</taxon>
        <taxon>Burkholderiaceae</taxon>
        <taxon>Robbsia</taxon>
    </lineage>
</organism>
<accession>A0A0F5JWS8</accession>
<dbReference type="CDD" id="cd04301">
    <property type="entry name" value="NAT_SF"/>
    <property type="match status" value="1"/>
</dbReference>
<dbReference type="GO" id="GO:0016747">
    <property type="term" value="F:acyltransferase activity, transferring groups other than amino-acyl groups"/>
    <property type="evidence" value="ECO:0007669"/>
    <property type="project" value="InterPro"/>
</dbReference>
<dbReference type="PATRIC" id="fig|28092.6.peg.4161"/>
<comment type="caution">
    <text evidence="4">The sequence shown here is derived from an EMBL/GenBank/DDBJ whole genome shotgun (WGS) entry which is preliminary data.</text>
</comment>
<name>A0A0F5JWS8_9BURK</name>
<dbReference type="InterPro" id="IPR016181">
    <property type="entry name" value="Acyl_CoA_acyltransferase"/>
</dbReference>
<evidence type="ECO:0000313" key="5">
    <source>
        <dbReference type="Proteomes" id="UP000033618"/>
    </source>
</evidence>
<evidence type="ECO:0000256" key="2">
    <source>
        <dbReference type="ARBA" id="ARBA00023315"/>
    </source>
</evidence>
<dbReference type="Proteomes" id="UP000033618">
    <property type="component" value="Unassembled WGS sequence"/>
</dbReference>
<dbReference type="Pfam" id="PF00583">
    <property type="entry name" value="Acetyltransf_1"/>
    <property type="match status" value="1"/>
</dbReference>
<dbReference type="PROSITE" id="PS51186">
    <property type="entry name" value="GNAT"/>
    <property type="match status" value="1"/>
</dbReference>
<evidence type="ECO:0000259" key="3">
    <source>
        <dbReference type="PROSITE" id="PS51186"/>
    </source>
</evidence>
<dbReference type="PANTHER" id="PTHR43877">
    <property type="entry name" value="AMINOALKYLPHOSPHONATE N-ACETYLTRANSFERASE-RELATED-RELATED"/>
    <property type="match status" value="1"/>
</dbReference>
<dbReference type="SUPFAM" id="SSF55729">
    <property type="entry name" value="Acyl-CoA N-acyltransferases (Nat)"/>
    <property type="match status" value="1"/>
</dbReference>
<feature type="non-terminal residue" evidence="4">
    <location>
        <position position="1"/>
    </location>
</feature>
<feature type="domain" description="N-acetyltransferase" evidence="3">
    <location>
        <begin position="38"/>
        <end position="206"/>
    </location>
</feature>
<gene>
    <name evidence="4" type="ORF">WM40_17700</name>
</gene>
<reference evidence="4 5" key="1">
    <citation type="submission" date="2015-03" db="EMBL/GenBank/DDBJ databases">
        <title>Draft Genome Sequence of Burkholderia andropogonis type strain ICMP2807, isolated from Sorghum bicolor.</title>
        <authorList>
            <person name="Lopes-Santos L."/>
            <person name="Castro D.B."/>
            <person name="Ottoboni L.M."/>
            <person name="Park D."/>
            <person name="Weirc B.S."/>
            <person name="Destefano S.A."/>
        </authorList>
    </citation>
    <scope>NUCLEOTIDE SEQUENCE [LARGE SCALE GENOMIC DNA]</scope>
    <source>
        <strain evidence="4 5">ICMP2807</strain>
    </source>
</reference>
<protein>
    <recommendedName>
        <fullName evidence="3">N-acetyltransferase domain-containing protein</fullName>
    </recommendedName>
</protein>
<dbReference type="EMBL" id="LAQU01000021">
    <property type="protein sequence ID" value="KKB62313.1"/>
    <property type="molecule type" value="Genomic_DNA"/>
</dbReference>
<dbReference type="RefSeq" id="WP_046153544.1">
    <property type="nucleotide sequence ID" value="NZ_LAQU01000021.1"/>
</dbReference>
<sequence length="217" mass="24531">EAAVKQVADGLSGPLLNQLSTIEKALADLSLEERSRQIAARQLTPANESDIPTIVLMMNQAYRGSGSESNWATEAAYISGDRTSEVLLRTEIRDSPTGSLLTWRDCPGMPLKGCVWLEPREKDIWYLGSLTVDPQQQNRGLGQALLYCAEQWVLEHGGTLVQMTVVNVRDKLIEWYERRGYRDTGERWEFPYDDNRFGTPLRDDLNFVVLEKNLVLA</sequence>
<dbReference type="AlphaFoldDB" id="A0A0F5JWS8"/>